<keyword evidence="5" id="KW-1185">Reference proteome</keyword>
<dbReference type="STRING" id="154621.RV11_GL000836"/>
<dbReference type="EMBL" id="AJAT01000007">
    <property type="protein sequence ID" value="EOL48881.1"/>
    <property type="molecule type" value="Genomic_DNA"/>
</dbReference>
<evidence type="ECO:0000256" key="1">
    <source>
        <dbReference type="ARBA" id="ARBA00023125"/>
    </source>
</evidence>
<dbReference type="PANTHER" id="PTHR46558">
    <property type="entry name" value="TRACRIPTIONAL REGULATORY PROTEIN-RELATED-RELATED"/>
    <property type="match status" value="1"/>
</dbReference>
<dbReference type="InterPro" id="IPR001387">
    <property type="entry name" value="Cro/C1-type_HTH"/>
</dbReference>
<evidence type="ECO:0000259" key="3">
    <source>
        <dbReference type="PROSITE" id="PS50943"/>
    </source>
</evidence>
<protein>
    <recommendedName>
        <fullName evidence="3">HTH cro/C1-type domain-containing protein</fullName>
    </recommendedName>
</protein>
<name>R3WM12_9ENTE</name>
<proteinExistence type="predicted"/>
<evidence type="ECO:0000313" key="4">
    <source>
        <dbReference type="EMBL" id="EOL48881.1"/>
    </source>
</evidence>
<dbReference type="PROSITE" id="PS50943">
    <property type="entry name" value="HTH_CROC1"/>
    <property type="match status" value="1"/>
</dbReference>
<gene>
    <name evidence="4" type="ORF">UC3_00432</name>
</gene>
<reference evidence="4 5" key="1">
    <citation type="submission" date="2013-02" db="EMBL/GenBank/DDBJ databases">
        <title>The Genome Sequence of Enterococcus phoeniculicola BAA-412.</title>
        <authorList>
            <consortium name="The Broad Institute Genome Sequencing Platform"/>
            <consortium name="The Broad Institute Genome Sequencing Center for Infectious Disease"/>
            <person name="Earl A.M."/>
            <person name="Gilmore M.S."/>
            <person name="Lebreton F."/>
            <person name="Walker B."/>
            <person name="Young S.K."/>
            <person name="Zeng Q."/>
            <person name="Gargeya S."/>
            <person name="Fitzgerald M."/>
            <person name="Haas B."/>
            <person name="Abouelleil A."/>
            <person name="Alvarado L."/>
            <person name="Arachchi H.M."/>
            <person name="Berlin A.M."/>
            <person name="Chapman S.B."/>
            <person name="Dewar J."/>
            <person name="Goldberg J."/>
            <person name="Griggs A."/>
            <person name="Gujja S."/>
            <person name="Hansen M."/>
            <person name="Howarth C."/>
            <person name="Imamovic A."/>
            <person name="Larimer J."/>
            <person name="McCowan C."/>
            <person name="Murphy C."/>
            <person name="Neiman D."/>
            <person name="Pearson M."/>
            <person name="Priest M."/>
            <person name="Roberts A."/>
            <person name="Saif S."/>
            <person name="Shea T."/>
            <person name="Sisk P."/>
            <person name="Sykes S."/>
            <person name="Wortman J."/>
            <person name="Nusbaum C."/>
            <person name="Birren B."/>
        </authorList>
    </citation>
    <scope>NUCLEOTIDE SEQUENCE [LARGE SCALE GENOMIC DNA]</scope>
    <source>
        <strain evidence="4 5">ATCC BAA-412</strain>
    </source>
</reference>
<keyword evidence="1" id="KW-0238">DNA-binding</keyword>
<keyword evidence="2" id="KW-0812">Transmembrane</keyword>
<dbReference type="GO" id="GO:0003677">
    <property type="term" value="F:DNA binding"/>
    <property type="evidence" value="ECO:0007669"/>
    <property type="project" value="UniProtKB-KW"/>
</dbReference>
<dbReference type="Proteomes" id="UP000013785">
    <property type="component" value="Unassembled WGS sequence"/>
</dbReference>
<evidence type="ECO:0000256" key="2">
    <source>
        <dbReference type="SAM" id="Phobius"/>
    </source>
</evidence>
<dbReference type="RefSeq" id="WP_010767107.1">
    <property type="nucleotide sequence ID" value="NZ_ASWE01000004.1"/>
</dbReference>
<keyword evidence="2" id="KW-0472">Membrane</keyword>
<dbReference type="PANTHER" id="PTHR46558:SF15">
    <property type="entry name" value="HELIX-TURN-HELIX DOMAIN PROTEIN"/>
    <property type="match status" value="1"/>
</dbReference>
<dbReference type="PATRIC" id="fig|1158610.3.peg.408"/>
<dbReference type="Gene3D" id="1.10.260.40">
    <property type="entry name" value="lambda repressor-like DNA-binding domains"/>
    <property type="match status" value="1"/>
</dbReference>
<dbReference type="SMART" id="SM00530">
    <property type="entry name" value="HTH_XRE"/>
    <property type="match status" value="1"/>
</dbReference>
<dbReference type="CDD" id="cd00093">
    <property type="entry name" value="HTH_XRE"/>
    <property type="match status" value="1"/>
</dbReference>
<dbReference type="Pfam" id="PF01381">
    <property type="entry name" value="HTH_3"/>
    <property type="match status" value="1"/>
</dbReference>
<dbReference type="InterPro" id="IPR010982">
    <property type="entry name" value="Lambda_DNA-bd_dom_sf"/>
</dbReference>
<sequence length="229" mass="25842">MKLGKKLKENRVRKQMTQQDLADKLLVSRSTISNWESDRSYPDLESLKELSQIFATSIDDLLLDDSELIKKMSKDMKKGKHRKKIILVSLIPFFLLLVMIFSFVFISDNQEVASVDKITVKTLSLKKLTSKTTISGSIAIPKFEGISSSQRIRVDDILYIFFNVKPSFLGKNEFQLNLSTINEPDTLKKIILVSGGVLNGKEGISSNELSKLPSQKIIWESAAPESEEN</sequence>
<organism evidence="4 5">
    <name type="scientific">Enterococcus phoeniculicola ATCC BAA-412</name>
    <dbReference type="NCBI Taxonomy" id="1158610"/>
    <lineage>
        <taxon>Bacteria</taxon>
        <taxon>Bacillati</taxon>
        <taxon>Bacillota</taxon>
        <taxon>Bacilli</taxon>
        <taxon>Lactobacillales</taxon>
        <taxon>Enterococcaceae</taxon>
        <taxon>Enterococcus</taxon>
    </lineage>
</organism>
<dbReference type="HOGENOM" id="CLU_098955_1_0_9"/>
<evidence type="ECO:0000313" key="5">
    <source>
        <dbReference type="Proteomes" id="UP000013785"/>
    </source>
</evidence>
<feature type="transmembrane region" description="Helical" evidence="2">
    <location>
        <begin position="85"/>
        <end position="106"/>
    </location>
</feature>
<dbReference type="eggNOG" id="COG1476">
    <property type="taxonomic scope" value="Bacteria"/>
</dbReference>
<comment type="caution">
    <text evidence="4">The sequence shown here is derived from an EMBL/GenBank/DDBJ whole genome shotgun (WGS) entry which is preliminary data.</text>
</comment>
<dbReference type="SUPFAM" id="SSF47413">
    <property type="entry name" value="lambda repressor-like DNA-binding domains"/>
    <property type="match status" value="1"/>
</dbReference>
<keyword evidence="2" id="KW-1133">Transmembrane helix</keyword>
<dbReference type="OrthoDB" id="9805856at2"/>
<dbReference type="AlphaFoldDB" id="R3WM12"/>
<accession>R3WM12</accession>
<feature type="domain" description="HTH cro/C1-type" evidence="3">
    <location>
        <begin position="7"/>
        <end position="61"/>
    </location>
</feature>